<keyword evidence="10" id="KW-1185">Reference proteome</keyword>
<dbReference type="FunFam" id="1.10.3470.10:FF:000001">
    <property type="entry name" value="Vitamin B12 ABC transporter permease BtuC"/>
    <property type="match status" value="1"/>
</dbReference>
<evidence type="ECO:0000256" key="7">
    <source>
        <dbReference type="ARBA" id="ARBA00023136"/>
    </source>
</evidence>
<feature type="transmembrane region" description="Helical" evidence="8">
    <location>
        <begin position="196"/>
        <end position="217"/>
    </location>
</feature>
<dbReference type="SUPFAM" id="SSF81345">
    <property type="entry name" value="ABC transporter involved in vitamin B12 uptake, BtuC"/>
    <property type="match status" value="1"/>
</dbReference>
<sequence>MNRLFSFKPAGSFAFQLFLNLVLFVVMFAIAVMLGAKNVSLSDIWSALTNPHAAGEDISVIRELRLPREVGGVLVGSALAVAGAIMQGLTRNPLADPGLLGLTAGANAALAISFALIPGTGYFGTMCACFIGAAFGAMVVFGIASLRKRKVSPLRMVLAGSAVSALLGAVADAISLHYKIAKSVSMWTSGGLVGTTWSQVTTIAPVIVACVIASLLLSRQLTILSLNENVAVGLGLRTTQVKIALYVLITLLAGAAVALVGNLAFVGLMIPHLIRTLAGTNYRTILPLSAIAGGTFMVFADTLGRMINVPFETPVASIVAIIGLPFFLFIVRKGVRSVS</sequence>
<keyword evidence="7 8" id="KW-0472">Membrane</keyword>
<keyword evidence="3" id="KW-0813">Transport</keyword>
<dbReference type="GO" id="GO:0022857">
    <property type="term" value="F:transmembrane transporter activity"/>
    <property type="evidence" value="ECO:0007669"/>
    <property type="project" value="InterPro"/>
</dbReference>
<dbReference type="GO" id="GO:0033214">
    <property type="term" value="P:siderophore-iron import into cell"/>
    <property type="evidence" value="ECO:0007669"/>
    <property type="project" value="TreeGrafter"/>
</dbReference>
<feature type="transmembrane region" description="Helical" evidence="8">
    <location>
        <begin position="123"/>
        <end position="144"/>
    </location>
</feature>
<evidence type="ECO:0000256" key="8">
    <source>
        <dbReference type="SAM" id="Phobius"/>
    </source>
</evidence>
<dbReference type="PANTHER" id="PTHR30472:SF65">
    <property type="entry name" value="SIDEROPHORE TRANSPORT SYSTEM PERMEASE PROTEIN YFIZ-RELATED"/>
    <property type="match status" value="1"/>
</dbReference>
<evidence type="ECO:0000313" key="9">
    <source>
        <dbReference type="EMBL" id="QAY67387.1"/>
    </source>
</evidence>
<evidence type="ECO:0000256" key="2">
    <source>
        <dbReference type="ARBA" id="ARBA00007935"/>
    </source>
</evidence>
<feature type="transmembrane region" description="Helical" evidence="8">
    <location>
        <begin position="311"/>
        <end position="331"/>
    </location>
</feature>
<dbReference type="PANTHER" id="PTHR30472">
    <property type="entry name" value="FERRIC ENTEROBACTIN TRANSPORT SYSTEM PERMEASE PROTEIN"/>
    <property type="match status" value="1"/>
</dbReference>
<comment type="subcellular location">
    <subcellularLocation>
        <location evidence="1">Cell membrane</location>
        <topology evidence="1">Multi-pass membrane protein</topology>
    </subcellularLocation>
</comment>
<evidence type="ECO:0000256" key="4">
    <source>
        <dbReference type="ARBA" id="ARBA00022475"/>
    </source>
</evidence>
<dbReference type="InterPro" id="IPR000522">
    <property type="entry name" value="ABC_transptr_permease_BtuC"/>
</dbReference>
<feature type="transmembrane region" description="Helical" evidence="8">
    <location>
        <begin position="243"/>
        <end position="270"/>
    </location>
</feature>
<keyword evidence="4" id="KW-1003">Cell membrane</keyword>
<dbReference type="CDD" id="cd06550">
    <property type="entry name" value="TM_ABC_iron-siderophores_like"/>
    <property type="match status" value="1"/>
</dbReference>
<feature type="transmembrane region" description="Helical" evidence="8">
    <location>
        <begin position="12"/>
        <end position="36"/>
    </location>
</feature>
<dbReference type="AlphaFoldDB" id="A0A4P6F2R8"/>
<gene>
    <name evidence="9" type="ORF">ET464_14285</name>
</gene>
<dbReference type="Gene3D" id="1.10.3470.10">
    <property type="entry name" value="ABC transporter involved in vitamin B12 uptake, BtuC"/>
    <property type="match status" value="1"/>
</dbReference>
<dbReference type="RefSeq" id="WP_129441983.1">
    <property type="nucleotide sequence ID" value="NZ_CP035492.1"/>
</dbReference>
<evidence type="ECO:0000256" key="3">
    <source>
        <dbReference type="ARBA" id="ARBA00022448"/>
    </source>
</evidence>
<feature type="transmembrane region" description="Helical" evidence="8">
    <location>
        <begin position="70"/>
        <end position="86"/>
    </location>
</feature>
<dbReference type="KEGG" id="pprt:ET464_14285"/>
<dbReference type="EMBL" id="CP035492">
    <property type="protein sequence ID" value="QAY67387.1"/>
    <property type="molecule type" value="Genomic_DNA"/>
</dbReference>
<dbReference type="OrthoDB" id="9811721at2"/>
<evidence type="ECO:0000256" key="6">
    <source>
        <dbReference type="ARBA" id="ARBA00022989"/>
    </source>
</evidence>
<name>A0A4P6F2R8_9BACL</name>
<evidence type="ECO:0000256" key="1">
    <source>
        <dbReference type="ARBA" id="ARBA00004651"/>
    </source>
</evidence>
<organism evidence="9 10">
    <name type="scientific">Paenibacillus protaetiae</name>
    <dbReference type="NCBI Taxonomy" id="2509456"/>
    <lineage>
        <taxon>Bacteria</taxon>
        <taxon>Bacillati</taxon>
        <taxon>Bacillota</taxon>
        <taxon>Bacilli</taxon>
        <taxon>Bacillales</taxon>
        <taxon>Paenibacillaceae</taxon>
        <taxon>Paenibacillus</taxon>
    </lineage>
</organism>
<dbReference type="Pfam" id="PF01032">
    <property type="entry name" value="FecCD"/>
    <property type="match status" value="1"/>
</dbReference>
<comment type="similarity">
    <text evidence="2">Belongs to the binding-protein-dependent transport system permease family. FecCD subfamily.</text>
</comment>
<dbReference type="Proteomes" id="UP000293568">
    <property type="component" value="Chromosome"/>
</dbReference>
<dbReference type="InterPro" id="IPR037294">
    <property type="entry name" value="ABC_BtuC-like"/>
</dbReference>
<evidence type="ECO:0000313" key="10">
    <source>
        <dbReference type="Proteomes" id="UP000293568"/>
    </source>
</evidence>
<dbReference type="GO" id="GO:0005886">
    <property type="term" value="C:plasma membrane"/>
    <property type="evidence" value="ECO:0007669"/>
    <property type="project" value="UniProtKB-SubCell"/>
</dbReference>
<accession>A0A4P6F2R8</accession>
<keyword evidence="5 8" id="KW-0812">Transmembrane</keyword>
<feature type="transmembrane region" description="Helical" evidence="8">
    <location>
        <begin position="98"/>
        <end position="117"/>
    </location>
</feature>
<keyword evidence="6 8" id="KW-1133">Transmembrane helix</keyword>
<protein>
    <submittedName>
        <fullName evidence="9">Iron ABC transporter permease</fullName>
    </submittedName>
</protein>
<reference evidence="9 10" key="1">
    <citation type="submission" date="2019-01" db="EMBL/GenBank/DDBJ databases">
        <title>Genome sequencing of strain FW100M-2.</title>
        <authorList>
            <person name="Heo J."/>
            <person name="Kim S.-J."/>
            <person name="Kim J.-S."/>
            <person name="Hong S.-B."/>
            <person name="Kwon S.-W."/>
        </authorList>
    </citation>
    <scope>NUCLEOTIDE SEQUENCE [LARGE SCALE GENOMIC DNA]</scope>
    <source>
        <strain evidence="9 10">FW100M-2</strain>
    </source>
</reference>
<proteinExistence type="inferred from homology"/>
<evidence type="ECO:0000256" key="5">
    <source>
        <dbReference type="ARBA" id="ARBA00022692"/>
    </source>
</evidence>
<feature type="transmembrane region" description="Helical" evidence="8">
    <location>
        <begin position="156"/>
        <end position="176"/>
    </location>
</feature>